<name>D2PHF2_SACI9</name>
<sequence>MGLNPENREARKAKPRSSSENIRRLVKLNIINTTLPEFLTLNK</sequence>
<protein>
    <submittedName>
        <fullName evidence="1">Uncharacterized protein</fullName>
    </submittedName>
</protein>
<evidence type="ECO:0000313" key="1">
    <source>
        <dbReference type="EMBL" id="ADB86430.1"/>
    </source>
</evidence>
<proteinExistence type="predicted"/>
<organism evidence="1 2">
    <name type="scientific">Saccharolobus islandicus (strain L.D.8.5 / Lassen #2)</name>
    <name type="common">Sulfolobus islandicus</name>
    <dbReference type="NCBI Taxonomy" id="425944"/>
    <lineage>
        <taxon>Archaea</taxon>
        <taxon>Thermoproteota</taxon>
        <taxon>Thermoprotei</taxon>
        <taxon>Sulfolobales</taxon>
        <taxon>Sulfolobaceae</taxon>
        <taxon>Saccharolobus</taxon>
    </lineage>
</organism>
<evidence type="ECO:0000313" key="2">
    <source>
        <dbReference type="Proteomes" id="UP000001404"/>
    </source>
</evidence>
<dbReference type="Proteomes" id="UP000001404">
    <property type="component" value="Chromosome"/>
</dbReference>
<dbReference type="HOGENOM" id="CLU_3227993_0_0_2"/>
<dbReference type="EMBL" id="CP001731">
    <property type="protein sequence ID" value="ADB86430.1"/>
    <property type="molecule type" value="Genomic_DNA"/>
</dbReference>
<dbReference type="AlphaFoldDB" id="D2PHF2"/>
<gene>
    <name evidence="1" type="ordered locus">LD85_0701</name>
</gene>
<reference evidence="2" key="1">
    <citation type="journal article" date="2009" name="Proc. Natl. Acad. Sci. U.S.A.">
        <title>Biogeography of the Sulfolobus islandicus pan-genome.</title>
        <authorList>
            <person name="Reno M.L."/>
            <person name="Held N.L."/>
            <person name="Fields C.J."/>
            <person name="Burke P.V."/>
            <person name="Whitaker R.J."/>
        </authorList>
    </citation>
    <scope>NUCLEOTIDE SEQUENCE [LARGE SCALE GENOMIC DNA]</scope>
    <source>
        <strain evidence="2">L.D.8.5 / Lassen #2</strain>
    </source>
</reference>
<dbReference type="KEGG" id="sii:LD85_0701"/>
<accession>D2PHF2</accession>